<evidence type="ECO:0000256" key="1">
    <source>
        <dbReference type="ARBA" id="ARBA00022714"/>
    </source>
</evidence>
<keyword evidence="1" id="KW-0001">2Fe-2S</keyword>
<evidence type="ECO:0000256" key="5">
    <source>
        <dbReference type="ARBA" id="ARBA00023014"/>
    </source>
</evidence>
<evidence type="ECO:0000256" key="2">
    <source>
        <dbReference type="ARBA" id="ARBA00022723"/>
    </source>
</evidence>
<keyword evidence="5" id="KW-0411">Iron-sulfur</keyword>
<dbReference type="CDD" id="cd03530">
    <property type="entry name" value="Rieske_NirD_small_Bacillus"/>
    <property type="match status" value="1"/>
</dbReference>
<dbReference type="EMBL" id="LAZR01000663">
    <property type="protein sequence ID" value="KKN61297.1"/>
    <property type="molecule type" value="Genomic_DNA"/>
</dbReference>
<keyword evidence="2" id="KW-0479">Metal-binding</keyword>
<feature type="domain" description="Rieske" evidence="7">
    <location>
        <begin position="7"/>
        <end position="102"/>
    </location>
</feature>
<dbReference type="Pfam" id="PF13806">
    <property type="entry name" value="Rieske_2"/>
    <property type="match status" value="1"/>
</dbReference>
<name>A0A0F9SG83_9ZZZZ</name>
<evidence type="ECO:0000313" key="8">
    <source>
        <dbReference type="EMBL" id="KKN61297.1"/>
    </source>
</evidence>
<dbReference type="InterPro" id="IPR017941">
    <property type="entry name" value="Rieske_2Fe-2S"/>
</dbReference>
<proteinExistence type="predicted"/>
<evidence type="ECO:0000256" key="6">
    <source>
        <dbReference type="ARBA" id="ARBA00023063"/>
    </source>
</evidence>
<dbReference type="GO" id="GO:0051537">
    <property type="term" value="F:2 iron, 2 sulfur cluster binding"/>
    <property type="evidence" value="ECO:0007669"/>
    <property type="project" value="UniProtKB-KW"/>
</dbReference>
<keyword evidence="4" id="KW-0408">Iron</keyword>
<keyword evidence="6" id="KW-0534">Nitrate assimilation</keyword>
<evidence type="ECO:0000256" key="3">
    <source>
        <dbReference type="ARBA" id="ARBA00023002"/>
    </source>
</evidence>
<dbReference type="PANTHER" id="PTHR21496:SF23">
    <property type="entry name" value="3-PHENYLPROPIONATE_CINNAMIC ACID DIOXYGENASE FERREDOXIN SUBUNIT"/>
    <property type="match status" value="1"/>
</dbReference>
<dbReference type="Gene3D" id="2.102.10.10">
    <property type="entry name" value="Rieske [2Fe-2S] iron-sulphur domain"/>
    <property type="match status" value="1"/>
</dbReference>
<comment type="caution">
    <text evidence="8">The sequence shown here is derived from an EMBL/GenBank/DDBJ whole genome shotgun (WGS) entry which is preliminary data.</text>
</comment>
<dbReference type="GO" id="GO:0042128">
    <property type="term" value="P:nitrate assimilation"/>
    <property type="evidence" value="ECO:0007669"/>
    <property type="project" value="UniProtKB-KW"/>
</dbReference>
<dbReference type="PANTHER" id="PTHR21496">
    <property type="entry name" value="FERREDOXIN-RELATED"/>
    <property type="match status" value="1"/>
</dbReference>
<dbReference type="PROSITE" id="PS51296">
    <property type="entry name" value="RIESKE"/>
    <property type="match status" value="1"/>
</dbReference>
<dbReference type="InterPro" id="IPR012748">
    <property type="entry name" value="Rieske-like_NirD"/>
</dbReference>
<accession>A0A0F9SG83</accession>
<evidence type="ECO:0000256" key="4">
    <source>
        <dbReference type="ARBA" id="ARBA00023004"/>
    </source>
</evidence>
<dbReference type="GO" id="GO:0046872">
    <property type="term" value="F:metal ion binding"/>
    <property type="evidence" value="ECO:0007669"/>
    <property type="project" value="UniProtKB-KW"/>
</dbReference>
<dbReference type="AlphaFoldDB" id="A0A0F9SG83"/>
<keyword evidence="3" id="KW-0560">Oxidoreductase</keyword>
<dbReference type="GO" id="GO:0008942">
    <property type="term" value="F:nitrite reductase [NAD(P)H] activity"/>
    <property type="evidence" value="ECO:0007669"/>
    <property type="project" value="InterPro"/>
</dbReference>
<gene>
    <name evidence="8" type="ORF">LCGC14_0523290</name>
</gene>
<evidence type="ECO:0000259" key="7">
    <source>
        <dbReference type="PROSITE" id="PS51296"/>
    </source>
</evidence>
<organism evidence="8">
    <name type="scientific">marine sediment metagenome</name>
    <dbReference type="NCBI Taxonomy" id="412755"/>
    <lineage>
        <taxon>unclassified sequences</taxon>
        <taxon>metagenomes</taxon>
        <taxon>ecological metagenomes</taxon>
    </lineage>
</organism>
<dbReference type="SUPFAM" id="SSF50022">
    <property type="entry name" value="ISP domain"/>
    <property type="match status" value="1"/>
</dbReference>
<sequence length="118" mass="12677">MTEETFFPIGTMNDIPRRGARCVMTPAGRIAVFRTADDQVFAIKDRCPHKGGPLSQGIVHDASVTCPLHNAVISLKDGEMRGPDDGKVQTFAVRIEPLTKVLELSLSPIAAAFADAAE</sequence>
<reference evidence="8" key="1">
    <citation type="journal article" date="2015" name="Nature">
        <title>Complex archaea that bridge the gap between prokaryotes and eukaryotes.</title>
        <authorList>
            <person name="Spang A."/>
            <person name="Saw J.H."/>
            <person name="Jorgensen S.L."/>
            <person name="Zaremba-Niedzwiedzka K."/>
            <person name="Martijn J."/>
            <person name="Lind A.E."/>
            <person name="van Eijk R."/>
            <person name="Schleper C."/>
            <person name="Guy L."/>
            <person name="Ettema T.J."/>
        </authorList>
    </citation>
    <scope>NUCLEOTIDE SEQUENCE</scope>
</reference>
<dbReference type="InterPro" id="IPR036922">
    <property type="entry name" value="Rieske_2Fe-2S_sf"/>
</dbReference>
<protein>
    <recommendedName>
        <fullName evidence="7">Rieske domain-containing protein</fullName>
    </recommendedName>
</protein>
<dbReference type="NCBIfam" id="TIGR02378">
    <property type="entry name" value="nirD_assim_sml"/>
    <property type="match status" value="1"/>
</dbReference>